<dbReference type="GO" id="GO:0009252">
    <property type="term" value="P:peptidoglycan biosynthetic process"/>
    <property type="evidence" value="ECO:0007669"/>
    <property type="project" value="UniProtKB-UniRule"/>
</dbReference>
<keyword evidence="8 10" id="KW-0131">Cell cycle</keyword>
<evidence type="ECO:0000256" key="4">
    <source>
        <dbReference type="ARBA" id="ARBA00022679"/>
    </source>
</evidence>
<evidence type="ECO:0000259" key="12">
    <source>
        <dbReference type="Pfam" id="PF04101"/>
    </source>
</evidence>
<evidence type="ECO:0000256" key="6">
    <source>
        <dbReference type="ARBA" id="ARBA00022984"/>
    </source>
</evidence>
<name>A0AAU9DEJ8_9LACO</name>
<dbReference type="EMBL" id="AP026802">
    <property type="protein sequence ID" value="BDR58305.1"/>
    <property type="molecule type" value="Genomic_DNA"/>
</dbReference>
<evidence type="ECO:0000256" key="5">
    <source>
        <dbReference type="ARBA" id="ARBA00022960"/>
    </source>
</evidence>
<comment type="similarity">
    <text evidence="10">Belongs to the glycosyltransferase 28 family. MurG subfamily.</text>
</comment>
<dbReference type="Gene3D" id="3.40.50.2000">
    <property type="entry name" value="Glycogen Phosphorylase B"/>
    <property type="match status" value="2"/>
</dbReference>
<feature type="binding site" evidence="10">
    <location>
        <position position="246"/>
    </location>
    <ligand>
        <name>UDP-N-acetyl-alpha-D-glucosamine</name>
        <dbReference type="ChEBI" id="CHEBI:57705"/>
    </ligand>
</feature>
<proteinExistence type="inferred from homology"/>
<evidence type="ECO:0000259" key="11">
    <source>
        <dbReference type="Pfam" id="PF03033"/>
    </source>
</evidence>
<comment type="catalytic activity">
    <reaction evidence="10">
        <text>Mur2Ac(oyl-L-Ala-gamma-D-Glu-L-Lys-D-Ala-D-Ala)-di-trans,octa-cis-undecaprenyl diphosphate + UDP-N-acetyl-alpha-D-glucosamine = beta-D-GlcNAc-(1-&gt;4)-Mur2Ac(oyl-L-Ala-gamma-D-Glu-L-Lys-D-Ala-D-Ala)-di-trans,octa-cis-undecaprenyl diphosphate + UDP + H(+)</text>
        <dbReference type="Rhea" id="RHEA:23192"/>
        <dbReference type="ChEBI" id="CHEBI:15378"/>
        <dbReference type="ChEBI" id="CHEBI:57705"/>
        <dbReference type="ChEBI" id="CHEBI:58223"/>
        <dbReference type="ChEBI" id="CHEBI:60032"/>
        <dbReference type="ChEBI" id="CHEBI:60033"/>
        <dbReference type="EC" id="2.4.1.227"/>
    </reaction>
</comment>
<evidence type="ECO:0000256" key="8">
    <source>
        <dbReference type="ARBA" id="ARBA00023306"/>
    </source>
</evidence>
<reference evidence="13 14" key="1">
    <citation type="journal article" date="2023" name="Microbiol. Spectr.">
        <title>Symbiosis of Carpenter Bees with Uncharacterized Lactic Acid Bacteria Showing NAD Auxotrophy.</title>
        <authorList>
            <person name="Kawasaki S."/>
            <person name="Ozawa K."/>
            <person name="Mori T."/>
            <person name="Yamamoto A."/>
            <person name="Ito M."/>
            <person name="Ohkuma M."/>
            <person name="Sakamoto M."/>
            <person name="Matsutani M."/>
        </authorList>
    </citation>
    <scope>NUCLEOTIDE SEQUENCE [LARGE SCALE GENOMIC DNA]</scope>
    <source>
        <strain evidence="13 14">XA3</strain>
    </source>
</reference>
<evidence type="ECO:0000256" key="10">
    <source>
        <dbReference type="HAMAP-Rule" id="MF_00033"/>
    </source>
</evidence>
<evidence type="ECO:0000313" key="14">
    <source>
        <dbReference type="Proteomes" id="UP001321861"/>
    </source>
</evidence>
<dbReference type="GO" id="GO:0050511">
    <property type="term" value="F:undecaprenyldiphospho-muramoylpentapeptide beta-N-acetylglucosaminyltransferase activity"/>
    <property type="evidence" value="ECO:0007669"/>
    <property type="project" value="UniProtKB-UniRule"/>
</dbReference>
<feature type="binding site" evidence="10">
    <location>
        <begin position="10"/>
        <end position="12"/>
    </location>
    <ligand>
        <name>UDP-N-acetyl-alpha-D-glucosamine</name>
        <dbReference type="ChEBI" id="CHEBI:57705"/>
    </ligand>
</feature>
<feature type="binding site" evidence="10">
    <location>
        <position position="191"/>
    </location>
    <ligand>
        <name>UDP-N-acetyl-alpha-D-glucosamine</name>
        <dbReference type="ChEBI" id="CHEBI:57705"/>
    </ligand>
</feature>
<evidence type="ECO:0000256" key="7">
    <source>
        <dbReference type="ARBA" id="ARBA00023136"/>
    </source>
</evidence>
<keyword evidence="5 10" id="KW-0133">Cell shape</keyword>
<keyword evidence="4 10" id="KW-0808">Transferase</keyword>
<keyword evidence="7 10" id="KW-0472">Membrane</keyword>
<evidence type="ECO:0000256" key="9">
    <source>
        <dbReference type="ARBA" id="ARBA00023316"/>
    </source>
</evidence>
<comment type="pathway">
    <text evidence="10">Cell wall biogenesis; peptidoglycan biosynthesis.</text>
</comment>
<comment type="subcellular location">
    <subcellularLocation>
        <location evidence="10">Cell membrane</location>
        <topology evidence="10">Peripheral membrane protein</topology>
        <orientation evidence="10">Cytoplasmic side</orientation>
    </subcellularLocation>
</comment>
<feature type="domain" description="Glycosyl transferase family 28 C-terminal" evidence="12">
    <location>
        <begin position="185"/>
        <end position="349"/>
    </location>
</feature>
<accession>A0AAU9DEJ8</accession>
<dbReference type="SUPFAM" id="SSF53756">
    <property type="entry name" value="UDP-Glycosyltransferase/glycogen phosphorylase"/>
    <property type="match status" value="1"/>
</dbReference>
<dbReference type="Pfam" id="PF03033">
    <property type="entry name" value="Glyco_transf_28"/>
    <property type="match status" value="1"/>
</dbReference>
<feature type="domain" description="Glycosyltransferase family 28 N-terminal" evidence="11">
    <location>
        <begin position="3"/>
        <end position="143"/>
    </location>
</feature>
<keyword evidence="6 10" id="KW-0573">Peptidoglycan synthesis</keyword>
<dbReference type="PANTHER" id="PTHR21015:SF22">
    <property type="entry name" value="GLYCOSYLTRANSFERASE"/>
    <property type="match status" value="1"/>
</dbReference>
<dbReference type="Pfam" id="PF04101">
    <property type="entry name" value="Glyco_tran_28_C"/>
    <property type="match status" value="1"/>
</dbReference>
<evidence type="ECO:0000256" key="1">
    <source>
        <dbReference type="ARBA" id="ARBA00022475"/>
    </source>
</evidence>
<dbReference type="RefSeq" id="WP_317636218.1">
    <property type="nucleotide sequence ID" value="NZ_AP026802.1"/>
</dbReference>
<dbReference type="GO" id="GO:0005975">
    <property type="term" value="P:carbohydrate metabolic process"/>
    <property type="evidence" value="ECO:0007669"/>
    <property type="project" value="InterPro"/>
</dbReference>
<dbReference type="Proteomes" id="UP001321861">
    <property type="component" value="Chromosome"/>
</dbReference>
<protein>
    <recommendedName>
        <fullName evidence="10">UDP-N-acetylglucosamine--N-acetylmuramyl-(pentapeptide) pyrophosphoryl-undecaprenol N-acetylglucosamine transferase</fullName>
        <ecNumber evidence="10">2.4.1.227</ecNumber>
    </recommendedName>
    <alternativeName>
        <fullName evidence="10">Undecaprenyl-PP-MurNAc-pentapeptide-UDPGlcNAc GlcNAc transferase</fullName>
    </alternativeName>
</protein>
<organism evidence="13 14">
    <name type="scientific">Xylocopilactobacillus apicola</name>
    <dbReference type="NCBI Taxonomy" id="2932184"/>
    <lineage>
        <taxon>Bacteria</taxon>
        <taxon>Bacillati</taxon>
        <taxon>Bacillota</taxon>
        <taxon>Bacilli</taxon>
        <taxon>Lactobacillales</taxon>
        <taxon>Lactobacillaceae</taxon>
        <taxon>Xylocopilactobacillus</taxon>
    </lineage>
</organism>
<keyword evidence="2 10" id="KW-0132">Cell division</keyword>
<dbReference type="InterPro" id="IPR007235">
    <property type="entry name" value="Glyco_trans_28_C"/>
</dbReference>
<dbReference type="AlphaFoldDB" id="A0AAU9DEJ8"/>
<keyword evidence="9 10" id="KW-0961">Cell wall biogenesis/degradation</keyword>
<dbReference type="HAMAP" id="MF_00033">
    <property type="entry name" value="MurG"/>
    <property type="match status" value="1"/>
</dbReference>
<keyword evidence="3 10" id="KW-0328">Glycosyltransferase</keyword>
<dbReference type="GO" id="GO:0071555">
    <property type="term" value="P:cell wall organization"/>
    <property type="evidence" value="ECO:0007669"/>
    <property type="project" value="UniProtKB-KW"/>
</dbReference>
<comment type="caution">
    <text evidence="10">Lacks conserved residue(s) required for the propagation of feature annotation.</text>
</comment>
<feature type="binding site" evidence="10">
    <location>
        <position position="124"/>
    </location>
    <ligand>
        <name>UDP-N-acetyl-alpha-D-glucosamine</name>
        <dbReference type="ChEBI" id="CHEBI:57705"/>
    </ligand>
</feature>
<dbReference type="InterPro" id="IPR004276">
    <property type="entry name" value="GlycoTrans_28_N"/>
</dbReference>
<evidence type="ECO:0000256" key="3">
    <source>
        <dbReference type="ARBA" id="ARBA00022676"/>
    </source>
</evidence>
<dbReference type="CDD" id="cd03785">
    <property type="entry name" value="GT28_MurG"/>
    <property type="match status" value="1"/>
</dbReference>
<dbReference type="InterPro" id="IPR006009">
    <property type="entry name" value="GlcNAc_MurG"/>
</dbReference>
<keyword evidence="14" id="KW-1185">Reference proteome</keyword>
<dbReference type="PANTHER" id="PTHR21015">
    <property type="entry name" value="UDP-N-ACETYLGLUCOSAMINE--N-ACETYLMURAMYL-(PENTAPEPTIDE) PYROPHOSPHORYL-UNDECAPRENOL N-ACETYLGLUCOSAMINE TRANSFERASE 1"/>
    <property type="match status" value="1"/>
</dbReference>
<feature type="binding site" evidence="10">
    <location>
        <position position="291"/>
    </location>
    <ligand>
        <name>UDP-N-acetyl-alpha-D-glucosamine</name>
        <dbReference type="ChEBI" id="CHEBI:57705"/>
    </ligand>
</feature>
<evidence type="ECO:0000256" key="2">
    <source>
        <dbReference type="ARBA" id="ARBA00022618"/>
    </source>
</evidence>
<sequence>MKVIFTGGGTGGHIYPALSLIEKIRQNCPNSEILFVGSDRGLEKRLTSELGIPFVSLDVQGLRRSLSLDNLKTGFKFLRALPQSKKLLQKFKPDIVVGTGGYVSAPLIFEAAKMKVKTIIFEPNSYPGLTNQWLGKKVDRVAIVNPEAANYFPASKIVRTGNPRSQEIYEASMQENSQENSLPKVLIFGGSLGALKINEITQQLISEYDFENFKLIFATGRRYYDSHRDVLKQLGQKENVDICPYIDQMTQLLPQISLIVSRSGATTIAEITALGVPAILIPSPNVTHDHQTYNAKSLSDVNASILLPENELSSPELYELINSLIQDPIRLKEMKEKSFELGQRDAADQFIKVMKELVDEKAKKE</sequence>
<dbReference type="NCBIfam" id="TIGR01133">
    <property type="entry name" value="murG"/>
    <property type="match status" value="1"/>
</dbReference>
<evidence type="ECO:0000313" key="13">
    <source>
        <dbReference type="EMBL" id="BDR58305.1"/>
    </source>
</evidence>
<dbReference type="KEGG" id="xap:XA3_07460"/>
<comment type="function">
    <text evidence="10">Cell wall formation. Catalyzes the transfer of a GlcNAc subunit on undecaprenyl-pyrophosphoryl-MurNAc-pentapeptide (lipid intermediate I) to form undecaprenyl-pyrophosphoryl-MurNAc-(pentapeptide)GlcNAc (lipid intermediate II).</text>
</comment>
<gene>
    <name evidence="10 13" type="primary">murG</name>
    <name evidence="13" type="ORF">XA3_07460</name>
</gene>
<dbReference type="GO" id="GO:0008360">
    <property type="term" value="P:regulation of cell shape"/>
    <property type="evidence" value="ECO:0007669"/>
    <property type="project" value="UniProtKB-KW"/>
</dbReference>
<keyword evidence="1 10" id="KW-1003">Cell membrane</keyword>
<dbReference type="GO" id="GO:0051301">
    <property type="term" value="P:cell division"/>
    <property type="evidence" value="ECO:0007669"/>
    <property type="project" value="UniProtKB-KW"/>
</dbReference>
<dbReference type="EC" id="2.4.1.227" evidence="10"/>
<dbReference type="GO" id="GO:0005886">
    <property type="term" value="C:plasma membrane"/>
    <property type="evidence" value="ECO:0007669"/>
    <property type="project" value="UniProtKB-SubCell"/>
</dbReference>